<accession>A0A922CP04</accession>
<gene>
    <name evidence="6" type="ORF">O3G_MSEX007879</name>
</gene>
<evidence type="ECO:0000256" key="1">
    <source>
        <dbReference type="ARBA" id="ARBA00022670"/>
    </source>
</evidence>
<comment type="caution">
    <text evidence="6">The sequence shown here is derived from an EMBL/GenBank/DDBJ whole genome shotgun (WGS) entry which is preliminary data.</text>
</comment>
<evidence type="ECO:0000256" key="4">
    <source>
        <dbReference type="ARBA" id="ARBA00023157"/>
    </source>
</evidence>
<evidence type="ECO:0000313" key="6">
    <source>
        <dbReference type="EMBL" id="KAG6452931.1"/>
    </source>
</evidence>
<dbReference type="PANTHER" id="PTHR24276">
    <property type="entry name" value="POLYSERASE-RELATED"/>
    <property type="match status" value="1"/>
</dbReference>
<keyword evidence="3" id="KW-0720">Serine protease</keyword>
<dbReference type="AlphaFoldDB" id="A0A922CP04"/>
<evidence type="ECO:0000259" key="5">
    <source>
        <dbReference type="PROSITE" id="PS50240"/>
    </source>
</evidence>
<protein>
    <recommendedName>
        <fullName evidence="5">Peptidase S1 domain-containing protein</fullName>
    </recommendedName>
</protein>
<evidence type="ECO:0000313" key="7">
    <source>
        <dbReference type="Proteomes" id="UP000791440"/>
    </source>
</evidence>
<proteinExistence type="predicted"/>
<reference evidence="6" key="1">
    <citation type="journal article" date="2016" name="Insect Biochem. Mol. Biol.">
        <title>Multifaceted biological insights from a draft genome sequence of the tobacco hornworm moth, Manduca sexta.</title>
        <authorList>
            <person name="Kanost M.R."/>
            <person name="Arrese E.L."/>
            <person name="Cao X."/>
            <person name="Chen Y.R."/>
            <person name="Chellapilla S."/>
            <person name="Goldsmith M.R."/>
            <person name="Grosse-Wilde E."/>
            <person name="Heckel D.G."/>
            <person name="Herndon N."/>
            <person name="Jiang H."/>
            <person name="Papanicolaou A."/>
            <person name="Qu J."/>
            <person name="Soulages J.L."/>
            <person name="Vogel H."/>
            <person name="Walters J."/>
            <person name="Waterhouse R.M."/>
            <person name="Ahn S.J."/>
            <person name="Almeida F.C."/>
            <person name="An C."/>
            <person name="Aqrawi P."/>
            <person name="Bretschneider A."/>
            <person name="Bryant W.B."/>
            <person name="Bucks S."/>
            <person name="Chao H."/>
            <person name="Chevignon G."/>
            <person name="Christen J.M."/>
            <person name="Clarke D.F."/>
            <person name="Dittmer N.T."/>
            <person name="Ferguson L.C.F."/>
            <person name="Garavelou S."/>
            <person name="Gordon K.H.J."/>
            <person name="Gunaratna R.T."/>
            <person name="Han Y."/>
            <person name="Hauser F."/>
            <person name="He Y."/>
            <person name="Heidel-Fischer H."/>
            <person name="Hirsh A."/>
            <person name="Hu Y."/>
            <person name="Jiang H."/>
            <person name="Kalra D."/>
            <person name="Klinner C."/>
            <person name="Konig C."/>
            <person name="Kovar C."/>
            <person name="Kroll A.R."/>
            <person name="Kuwar S.S."/>
            <person name="Lee S.L."/>
            <person name="Lehman R."/>
            <person name="Li K."/>
            <person name="Li Z."/>
            <person name="Liang H."/>
            <person name="Lovelace S."/>
            <person name="Lu Z."/>
            <person name="Mansfield J.H."/>
            <person name="McCulloch K.J."/>
            <person name="Mathew T."/>
            <person name="Morton B."/>
            <person name="Muzny D.M."/>
            <person name="Neunemann D."/>
            <person name="Ongeri F."/>
            <person name="Pauchet Y."/>
            <person name="Pu L.L."/>
            <person name="Pyrousis I."/>
            <person name="Rao X.J."/>
            <person name="Redding A."/>
            <person name="Roesel C."/>
            <person name="Sanchez-Gracia A."/>
            <person name="Schaack S."/>
            <person name="Shukla A."/>
            <person name="Tetreau G."/>
            <person name="Wang Y."/>
            <person name="Xiong G.H."/>
            <person name="Traut W."/>
            <person name="Walsh T.K."/>
            <person name="Worley K.C."/>
            <person name="Wu D."/>
            <person name="Wu W."/>
            <person name="Wu Y.Q."/>
            <person name="Zhang X."/>
            <person name="Zou Z."/>
            <person name="Zucker H."/>
            <person name="Briscoe A.D."/>
            <person name="Burmester T."/>
            <person name="Clem R.J."/>
            <person name="Feyereisen R."/>
            <person name="Grimmelikhuijzen C.J.P."/>
            <person name="Hamodrakas S.J."/>
            <person name="Hansson B.S."/>
            <person name="Huguet E."/>
            <person name="Jermiin L.S."/>
            <person name="Lan Q."/>
            <person name="Lehman H.K."/>
            <person name="Lorenzen M."/>
            <person name="Merzendorfer H."/>
            <person name="Michalopoulos I."/>
            <person name="Morton D.B."/>
            <person name="Muthukrishnan S."/>
            <person name="Oakeshott J.G."/>
            <person name="Palmer W."/>
            <person name="Park Y."/>
            <person name="Passarelli A.L."/>
            <person name="Rozas J."/>
            <person name="Schwartz L.M."/>
            <person name="Smith W."/>
            <person name="Southgate A."/>
            <person name="Vilcinskas A."/>
            <person name="Vogt R."/>
            <person name="Wang P."/>
            <person name="Werren J."/>
            <person name="Yu X.Q."/>
            <person name="Zhou J.J."/>
            <person name="Brown S.J."/>
            <person name="Scherer S.E."/>
            <person name="Richards S."/>
            <person name="Blissard G.W."/>
        </authorList>
    </citation>
    <scope>NUCLEOTIDE SEQUENCE</scope>
</reference>
<dbReference type="PROSITE" id="PS50240">
    <property type="entry name" value="TRYPSIN_DOM"/>
    <property type="match status" value="1"/>
</dbReference>
<dbReference type="GO" id="GO:0006508">
    <property type="term" value="P:proteolysis"/>
    <property type="evidence" value="ECO:0007669"/>
    <property type="project" value="UniProtKB-KW"/>
</dbReference>
<name>A0A922CP04_MANSE</name>
<keyword evidence="2" id="KW-0378">Hydrolase</keyword>
<dbReference type="PANTHER" id="PTHR24276:SF91">
    <property type="entry name" value="AT26814P-RELATED"/>
    <property type="match status" value="1"/>
</dbReference>
<dbReference type="EMBL" id="JH668433">
    <property type="protein sequence ID" value="KAG6452931.1"/>
    <property type="molecule type" value="Genomic_DNA"/>
</dbReference>
<feature type="domain" description="Peptidase S1" evidence="5">
    <location>
        <begin position="98"/>
        <end position="339"/>
    </location>
</feature>
<organism evidence="6 7">
    <name type="scientific">Manduca sexta</name>
    <name type="common">Tobacco hawkmoth</name>
    <name type="synonym">Tobacco hornworm</name>
    <dbReference type="NCBI Taxonomy" id="7130"/>
    <lineage>
        <taxon>Eukaryota</taxon>
        <taxon>Metazoa</taxon>
        <taxon>Ecdysozoa</taxon>
        <taxon>Arthropoda</taxon>
        <taxon>Hexapoda</taxon>
        <taxon>Insecta</taxon>
        <taxon>Pterygota</taxon>
        <taxon>Neoptera</taxon>
        <taxon>Endopterygota</taxon>
        <taxon>Lepidoptera</taxon>
        <taxon>Glossata</taxon>
        <taxon>Ditrysia</taxon>
        <taxon>Bombycoidea</taxon>
        <taxon>Sphingidae</taxon>
        <taxon>Sphinginae</taxon>
        <taxon>Sphingini</taxon>
        <taxon>Manduca</taxon>
    </lineage>
</organism>
<keyword evidence="1" id="KW-0645">Protease</keyword>
<keyword evidence="7" id="KW-1185">Reference proteome</keyword>
<evidence type="ECO:0000256" key="2">
    <source>
        <dbReference type="ARBA" id="ARBA00022801"/>
    </source>
</evidence>
<evidence type="ECO:0000256" key="3">
    <source>
        <dbReference type="ARBA" id="ARBA00022825"/>
    </source>
</evidence>
<dbReference type="CDD" id="cd00190">
    <property type="entry name" value="Tryp_SPc"/>
    <property type="match status" value="1"/>
</dbReference>
<dbReference type="GO" id="GO:0004252">
    <property type="term" value="F:serine-type endopeptidase activity"/>
    <property type="evidence" value="ECO:0007669"/>
    <property type="project" value="InterPro"/>
</dbReference>
<dbReference type="Pfam" id="PF00089">
    <property type="entry name" value="Trypsin"/>
    <property type="match status" value="1"/>
</dbReference>
<keyword evidence="4" id="KW-1015">Disulfide bond</keyword>
<dbReference type="SMART" id="SM00020">
    <property type="entry name" value="Tryp_SPc"/>
    <property type="match status" value="1"/>
</dbReference>
<dbReference type="InterPro" id="IPR001254">
    <property type="entry name" value="Trypsin_dom"/>
</dbReference>
<dbReference type="Proteomes" id="UP000791440">
    <property type="component" value="Unassembled WGS sequence"/>
</dbReference>
<sequence>MDIINEVLDGKVKDSDQQTSSEEITVEEVVRFITEFENLKKDIYSERYDFDLDAEILRHLNESKDQQDATFTNRSLENDEELSDNEFWEPTEQNGRRIYRGDRTKIKYFPFMASVQFFQKFQCGGSIIKSDLIISAASCLQLAWNNRFFRENPSFLSVRVGSNYYATGGENIPVQEVYFHPDYNPKNLRNNLCLMRLVRRIKFRRRGRRVKKINIDRKASPLPETTDGITIVGWGAKGSSNIIGDLWANRLSFSVLDFYPLRECRDIYSSEYVTRKNFCAGFFSKGGGACNRDVGGPGIVNGRLAGVISFGSPVCGAPDAPTVFTKVGYYADWIDEIMDQDVPHTKKRTTLPPPRHPFMPPFVHTSPKPTTFKIAPLGGGVMRPVPIGESDALRVLSDDSLFNEFLNTMLNKKNIERDQKVINEKKRSSRATVATAFAATTAYVPEISHIRTQMDLEEFTTEKIKKYTALNEDFDASHEKELEKDLIKLIDDIDLKQIMNSDEDSKKEHFLSKNKLTAVKTHKKKSNVKDYKNKLQNVDDSVLTLLYLSDNEKKNGGLEDLEHGGLSIATDSFKDMTFRNNETDLFDFIPKNELYDLLTEAI</sequence>
<reference evidence="6" key="2">
    <citation type="submission" date="2020-12" db="EMBL/GenBank/DDBJ databases">
        <authorList>
            <person name="Kanost M."/>
        </authorList>
    </citation>
    <scope>NUCLEOTIDE SEQUENCE</scope>
</reference>
<dbReference type="InterPro" id="IPR050430">
    <property type="entry name" value="Peptidase_S1"/>
</dbReference>